<dbReference type="Proteomes" id="UP001595945">
    <property type="component" value="Unassembled WGS sequence"/>
</dbReference>
<dbReference type="RefSeq" id="WP_254268076.1">
    <property type="nucleotide sequence ID" value="NZ_CP100400.1"/>
</dbReference>
<dbReference type="AlphaFoldDB" id="A0ABD5Q6L8"/>
<keyword evidence="3" id="KW-1185">Reference proteome</keyword>
<evidence type="ECO:0008006" key="4">
    <source>
        <dbReference type="Google" id="ProtNLM"/>
    </source>
</evidence>
<dbReference type="EMBL" id="JBHSHT010000002">
    <property type="protein sequence ID" value="MFC4826313.1"/>
    <property type="molecule type" value="Genomic_DNA"/>
</dbReference>
<protein>
    <recommendedName>
        <fullName evidence="4">Small CPxCG-related zinc finger protein</fullName>
    </recommendedName>
</protein>
<accession>A0ABD5Q6L8</accession>
<name>A0ABD5Q6L8_9EURY</name>
<reference evidence="2 3" key="1">
    <citation type="journal article" date="2019" name="Int. J. Syst. Evol. Microbiol.">
        <title>The Global Catalogue of Microorganisms (GCM) 10K type strain sequencing project: providing services to taxonomists for standard genome sequencing and annotation.</title>
        <authorList>
            <consortium name="The Broad Institute Genomics Platform"/>
            <consortium name="The Broad Institute Genome Sequencing Center for Infectious Disease"/>
            <person name="Wu L."/>
            <person name="Ma J."/>
        </authorList>
    </citation>
    <scope>NUCLEOTIDE SEQUENCE [LARGE SCALE GENOMIC DNA]</scope>
    <source>
        <strain evidence="2 3">XZYJ18</strain>
    </source>
</reference>
<evidence type="ECO:0000313" key="2">
    <source>
        <dbReference type="EMBL" id="MFC4826313.1"/>
    </source>
</evidence>
<feature type="region of interest" description="Disordered" evidence="1">
    <location>
        <begin position="41"/>
        <end position="60"/>
    </location>
</feature>
<evidence type="ECO:0000256" key="1">
    <source>
        <dbReference type="SAM" id="MobiDB-lite"/>
    </source>
</evidence>
<gene>
    <name evidence="2" type="ORF">ACFO9K_18820</name>
</gene>
<comment type="caution">
    <text evidence="2">The sequence shown here is derived from an EMBL/GenBank/DDBJ whole genome shotgun (WGS) entry which is preliminary data.</text>
</comment>
<sequence>MGRYPRQVRDAQVKCIDCNAPVVETIEGNYACVNCGSEPLSARSEAAPSAPEDAASLADD</sequence>
<proteinExistence type="predicted"/>
<organism evidence="2 3">
    <name type="scientific">Halorussus aquaticus</name>
    <dbReference type="NCBI Taxonomy" id="2953748"/>
    <lineage>
        <taxon>Archaea</taxon>
        <taxon>Methanobacteriati</taxon>
        <taxon>Methanobacteriota</taxon>
        <taxon>Stenosarchaea group</taxon>
        <taxon>Halobacteria</taxon>
        <taxon>Halobacteriales</taxon>
        <taxon>Haladaptataceae</taxon>
        <taxon>Halorussus</taxon>
    </lineage>
</organism>
<dbReference type="GeneID" id="73046591"/>
<evidence type="ECO:0000313" key="3">
    <source>
        <dbReference type="Proteomes" id="UP001595945"/>
    </source>
</evidence>